<dbReference type="SUPFAM" id="SSF52047">
    <property type="entry name" value="RNI-like"/>
    <property type="match status" value="1"/>
</dbReference>
<evidence type="ECO:0000313" key="1">
    <source>
        <dbReference type="EMBL" id="KAK0454248.1"/>
    </source>
</evidence>
<dbReference type="RefSeq" id="XP_060328636.1">
    <property type="nucleotide sequence ID" value="XM_060477743.1"/>
</dbReference>
<accession>A0AA39N1P3</accession>
<keyword evidence="2" id="KW-1185">Reference proteome</keyword>
<sequence length="333" mass="38602">MSTRTDFPALLRILPNLNEIKLSGMDWKSLSQRFVDSIASHSFRSIVLMHTHFTDSNAFYSFLSHSPGLRQISCFMTTIDSNDQLLFSANFDTSRRPHITELSLRKMRQIPEIVLSPTLSPLYLDRLHILGVLLEEDHFDLARRFIDLTMQSLEVLHVSQFEKPPADRSEYFPIQHLKDITIEIMDYHLGRMILSTDLSIFEWWIGHFESYPAMQCSSVHFLIHVSTYNAHAEADYSAWKELDIALSRTCVRSLVVDVVISQASGIDEPSNKVSVQLAIERDLPVLMGRKVARVQIDMYDEAKIIWLTKDRWNYVLSNANYTFIRIFLRLAFL</sequence>
<dbReference type="AlphaFoldDB" id="A0AA39N1P3"/>
<organism evidence="1 2">
    <name type="scientific">Armillaria tabescens</name>
    <name type="common">Ringless honey mushroom</name>
    <name type="synonym">Agaricus tabescens</name>
    <dbReference type="NCBI Taxonomy" id="1929756"/>
    <lineage>
        <taxon>Eukaryota</taxon>
        <taxon>Fungi</taxon>
        <taxon>Dikarya</taxon>
        <taxon>Basidiomycota</taxon>
        <taxon>Agaricomycotina</taxon>
        <taxon>Agaricomycetes</taxon>
        <taxon>Agaricomycetidae</taxon>
        <taxon>Agaricales</taxon>
        <taxon>Marasmiineae</taxon>
        <taxon>Physalacriaceae</taxon>
        <taxon>Desarmillaria</taxon>
    </lineage>
</organism>
<name>A0AA39N1P3_ARMTA</name>
<protein>
    <submittedName>
        <fullName evidence="1">Uncharacterized protein</fullName>
    </submittedName>
</protein>
<dbReference type="EMBL" id="JAUEPS010000027">
    <property type="protein sequence ID" value="KAK0454248.1"/>
    <property type="molecule type" value="Genomic_DNA"/>
</dbReference>
<proteinExistence type="predicted"/>
<evidence type="ECO:0000313" key="2">
    <source>
        <dbReference type="Proteomes" id="UP001175211"/>
    </source>
</evidence>
<dbReference type="GeneID" id="85361291"/>
<reference evidence="1" key="1">
    <citation type="submission" date="2023-06" db="EMBL/GenBank/DDBJ databases">
        <authorList>
            <consortium name="Lawrence Berkeley National Laboratory"/>
            <person name="Ahrendt S."/>
            <person name="Sahu N."/>
            <person name="Indic B."/>
            <person name="Wong-Bajracharya J."/>
            <person name="Merenyi Z."/>
            <person name="Ke H.-M."/>
            <person name="Monk M."/>
            <person name="Kocsube S."/>
            <person name="Drula E."/>
            <person name="Lipzen A."/>
            <person name="Balint B."/>
            <person name="Henrissat B."/>
            <person name="Andreopoulos B."/>
            <person name="Martin F.M."/>
            <person name="Harder C.B."/>
            <person name="Rigling D."/>
            <person name="Ford K.L."/>
            <person name="Foster G.D."/>
            <person name="Pangilinan J."/>
            <person name="Papanicolaou A."/>
            <person name="Barry K."/>
            <person name="LaButti K."/>
            <person name="Viragh M."/>
            <person name="Koriabine M."/>
            <person name="Yan M."/>
            <person name="Riley R."/>
            <person name="Champramary S."/>
            <person name="Plett K.L."/>
            <person name="Tsai I.J."/>
            <person name="Slot J."/>
            <person name="Sipos G."/>
            <person name="Plett J."/>
            <person name="Nagy L.G."/>
            <person name="Grigoriev I.V."/>
        </authorList>
    </citation>
    <scope>NUCLEOTIDE SEQUENCE</scope>
    <source>
        <strain evidence="1">CCBAS 213</strain>
    </source>
</reference>
<gene>
    <name evidence="1" type="ORF">EV420DRAFT_1645150</name>
</gene>
<dbReference type="Proteomes" id="UP001175211">
    <property type="component" value="Unassembled WGS sequence"/>
</dbReference>
<comment type="caution">
    <text evidence="1">The sequence shown here is derived from an EMBL/GenBank/DDBJ whole genome shotgun (WGS) entry which is preliminary data.</text>
</comment>